<dbReference type="InterPro" id="IPR015943">
    <property type="entry name" value="WD40/YVTN_repeat-like_dom_sf"/>
</dbReference>
<evidence type="ECO:0000256" key="2">
    <source>
        <dbReference type="ARBA" id="ARBA00019442"/>
    </source>
</evidence>
<dbReference type="PANTHER" id="PTHR12764">
    <property type="entry name" value="WD REPEAT DOMAIN-RELATED"/>
    <property type="match status" value="1"/>
</dbReference>
<evidence type="ECO:0000256" key="3">
    <source>
        <dbReference type="ARBA" id="ARBA00022574"/>
    </source>
</evidence>
<dbReference type="EMBL" id="BGZK01000266">
    <property type="protein sequence ID" value="GBP32902.1"/>
    <property type="molecule type" value="Genomic_DNA"/>
</dbReference>
<feature type="domain" description="IFT122 first beta-propeller" evidence="9">
    <location>
        <begin position="33"/>
        <end position="192"/>
    </location>
</feature>
<keyword evidence="4" id="KW-0677">Repeat</keyword>
<dbReference type="Gene3D" id="2.130.10.10">
    <property type="entry name" value="YVTN repeat-like/Quinoprotein amine dehydrogenase"/>
    <property type="match status" value="2"/>
</dbReference>
<dbReference type="InterPro" id="IPR056152">
    <property type="entry name" value="Beta-prop_IFT122_2nd"/>
</dbReference>
<dbReference type="Proteomes" id="UP000299102">
    <property type="component" value="Unassembled WGS sequence"/>
</dbReference>
<evidence type="ECO:0000313" key="10">
    <source>
        <dbReference type="EMBL" id="GBP32902.1"/>
    </source>
</evidence>
<dbReference type="InterPro" id="IPR001680">
    <property type="entry name" value="WD40_rpt"/>
</dbReference>
<dbReference type="STRING" id="151549.A0A4C1V3R6"/>
<feature type="domain" description="IFT122 second beta-propeller" evidence="8">
    <location>
        <begin position="297"/>
        <end position="499"/>
    </location>
</feature>
<dbReference type="InterPro" id="IPR056153">
    <property type="entry name" value="Beta-prop_IFT122_1st"/>
</dbReference>
<dbReference type="InterPro" id="IPR039857">
    <property type="entry name" value="Ift122/121"/>
</dbReference>
<keyword evidence="3 7" id="KW-0853">WD repeat</keyword>
<dbReference type="PROSITE" id="PS50294">
    <property type="entry name" value="WD_REPEATS_REGION"/>
    <property type="match status" value="1"/>
</dbReference>
<dbReference type="Pfam" id="PF23381">
    <property type="entry name" value="Beta-prop_IFT122_1st"/>
    <property type="match status" value="1"/>
</dbReference>
<evidence type="ECO:0000256" key="6">
    <source>
        <dbReference type="ARBA" id="ARBA00023273"/>
    </source>
</evidence>
<keyword evidence="5" id="KW-0969">Cilium</keyword>
<proteinExistence type="predicted"/>
<comment type="caution">
    <text evidence="10">The sequence shown here is derived from an EMBL/GenBank/DDBJ whole genome shotgun (WGS) entry which is preliminary data.</text>
</comment>
<dbReference type="InterPro" id="IPR011047">
    <property type="entry name" value="Quinoprotein_ADH-like_sf"/>
</dbReference>
<reference evidence="10 11" key="1">
    <citation type="journal article" date="2019" name="Commun. Biol.">
        <title>The bagworm genome reveals a unique fibroin gene that provides high tensile strength.</title>
        <authorList>
            <person name="Kono N."/>
            <person name="Nakamura H."/>
            <person name="Ohtoshi R."/>
            <person name="Tomita M."/>
            <person name="Numata K."/>
            <person name="Arakawa K."/>
        </authorList>
    </citation>
    <scope>NUCLEOTIDE SEQUENCE [LARGE SCALE GENOMIC DNA]</scope>
</reference>
<dbReference type="SMART" id="SM00320">
    <property type="entry name" value="WD40"/>
    <property type="match status" value="7"/>
</dbReference>
<accession>A0A4C1V3R6</accession>
<dbReference type="GO" id="GO:0097730">
    <property type="term" value="C:non-motile cilium"/>
    <property type="evidence" value="ECO:0007669"/>
    <property type="project" value="TreeGrafter"/>
</dbReference>
<dbReference type="GO" id="GO:1905515">
    <property type="term" value="P:non-motile cilium assembly"/>
    <property type="evidence" value="ECO:0007669"/>
    <property type="project" value="TreeGrafter"/>
</dbReference>
<comment type="subcellular location">
    <subcellularLocation>
        <location evidence="1">Cell projection</location>
        <location evidence="1">Cilium</location>
    </subcellularLocation>
</comment>
<gene>
    <name evidence="10" type="primary">ift122</name>
    <name evidence="10" type="ORF">EVAR_81694_1</name>
</gene>
<dbReference type="SUPFAM" id="SSF50998">
    <property type="entry name" value="Quinoprotein alcohol dehydrogenase-like"/>
    <property type="match status" value="1"/>
</dbReference>
<dbReference type="GO" id="GO:0030991">
    <property type="term" value="C:intraciliary transport particle A"/>
    <property type="evidence" value="ECO:0007669"/>
    <property type="project" value="TreeGrafter"/>
</dbReference>
<dbReference type="Pfam" id="PF23377">
    <property type="entry name" value="Beta-prop_IFT122_2nd"/>
    <property type="match status" value="1"/>
</dbReference>
<dbReference type="SUPFAM" id="SSF50978">
    <property type="entry name" value="WD40 repeat-like"/>
    <property type="match status" value="1"/>
</dbReference>
<dbReference type="InterPro" id="IPR036322">
    <property type="entry name" value="WD40_repeat_dom_sf"/>
</dbReference>
<keyword evidence="11" id="KW-1185">Reference proteome</keyword>
<protein>
    <recommendedName>
        <fullName evidence="2">Intraflagellar transport protein 122 homolog</fullName>
    </recommendedName>
</protein>
<dbReference type="PANTHER" id="PTHR12764:SF4">
    <property type="entry name" value="INTRAFLAGELLAR TRANSPORT PROTEIN 122 HOMOLOG"/>
    <property type="match status" value="1"/>
</dbReference>
<dbReference type="PROSITE" id="PS50082">
    <property type="entry name" value="WD_REPEATS_2"/>
    <property type="match status" value="1"/>
</dbReference>
<name>A0A4C1V3R6_EUMVA</name>
<evidence type="ECO:0000259" key="9">
    <source>
        <dbReference type="Pfam" id="PF23381"/>
    </source>
</evidence>
<feature type="repeat" description="WD" evidence="7">
    <location>
        <begin position="64"/>
        <end position="95"/>
    </location>
</feature>
<evidence type="ECO:0000256" key="4">
    <source>
        <dbReference type="ARBA" id="ARBA00022737"/>
    </source>
</evidence>
<evidence type="ECO:0000313" key="11">
    <source>
        <dbReference type="Proteomes" id="UP000299102"/>
    </source>
</evidence>
<organism evidence="10 11">
    <name type="scientific">Eumeta variegata</name>
    <name type="common">Bagworm moth</name>
    <name type="synonym">Eumeta japonica</name>
    <dbReference type="NCBI Taxonomy" id="151549"/>
    <lineage>
        <taxon>Eukaryota</taxon>
        <taxon>Metazoa</taxon>
        <taxon>Ecdysozoa</taxon>
        <taxon>Arthropoda</taxon>
        <taxon>Hexapoda</taxon>
        <taxon>Insecta</taxon>
        <taxon>Pterygota</taxon>
        <taxon>Neoptera</taxon>
        <taxon>Endopterygota</taxon>
        <taxon>Lepidoptera</taxon>
        <taxon>Glossata</taxon>
        <taxon>Ditrysia</taxon>
        <taxon>Tineoidea</taxon>
        <taxon>Psychidae</taxon>
        <taxon>Oiketicinae</taxon>
        <taxon>Eumeta</taxon>
    </lineage>
</organism>
<evidence type="ECO:0000256" key="1">
    <source>
        <dbReference type="ARBA" id="ARBA00004138"/>
    </source>
</evidence>
<dbReference type="GO" id="GO:0061512">
    <property type="term" value="P:protein localization to cilium"/>
    <property type="evidence" value="ECO:0007669"/>
    <property type="project" value="TreeGrafter"/>
</dbReference>
<keyword evidence="10" id="KW-0282">Flagellum</keyword>
<keyword evidence="6" id="KW-0966">Cell projection</keyword>
<evidence type="ECO:0000256" key="5">
    <source>
        <dbReference type="ARBA" id="ARBA00023069"/>
    </source>
</evidence>
<dbReference type="AlphaFoldDB" id="A0A4C1V3R6"/>
<dbReference type="OrthoDB" id="10255582at2759"/>
<dbReference type="GO" id="GO:0035721">
    <property type="term" value="P:intraciliary retrograde transport"/>
    <property type="evidence" value="ECO:0007669"/>
    <property type="project" value="TreeGrafter"/>
</dbReference>
<evidence type="ECO:0000259" key="8">
    <source>
        <dbReference type="Pfam" id="PF23377"/>
    </source>
</evidence>
<evidence type="ECO:0000256" key="7">
    <source>
        <dbReference type="PROSITE-ProRule" id="PRU00221"/>
    </source>
</evidence>
<sequence>MSSNSTEATNDSAGSILGGGCRLDPIVLSVQCACFSPDGSQLVVGAGERVMVYDPGDGALIRLLQAHRGAVHTLAYCADGKKFASGSADKNVIIWTSKMEGILKYSHSEAIQCVAYNPVTFQLASCAASDFAFWSSEVKAVQKYRVAGRITCCAWATSGHHLAVGLASGCVSIRDKCGEEVQRWTRDSAVWALAFSGSTLLVTDWNDTLSFYNIHGQQVLKERNIGISAVWVCTMGELIVVAGAGGWTVLTAEGVPVSAAALDWVWCAVPAPARDSLALACQDGTLWCYQLVFSTVHGLYRDRYAYRENITDVIIQHLSTGNKVRIKCHDRVHKIAIYKKRLAVQLPERIVVYEVGDSDPDCMLYRVREKIPLKQECSLLVATGDALLLCQDTKLVMIGKKIPKTWTVPAPIRYVKVTPLYSEEVLLLGLLNGEVWQVQVKSGSSTVLVRAEGSGAGAVRCLDVSASRARLAVVDEHSVCRVYALPAGDLLYTSKPFASCLEEYVKSSVPNVVIAMAMTVVSSPLPPRSRPAWRA</sequence>